<dbReference type="AlphaFoldDB" id="B6G9S7"/>
<sequence>MEGMADSEGRLTVFEGQFAVAEGRLAAAEGWSEAGVPQIGR</sequence>
<keyword evidence="2" id="KW-1185">Reference proteome</keyword>
<evidence type="ECO:0000313" key="2">
    <source>
        <dbReference type="Proteomes" id="UP000003560"/>
    </source>
</evidence>
<proteinExistence type="predicted"/>
<dbReference type="HOGENOM" id="CLU_3268571_0_0_11"/>
<organism evidence="1 2">
    <name type="scientific">Collinsella stercoris DSM 13279</name>
    <dbReference type="NCBI Taxonomy" id="445975"/>
    <lineage>
        <taxon>Bacteria</taxon>
        <taxon>Bacillati</taxon>
        <taxon>Actinomycetota</taxon>
        <taxon>Coriobacteriia</taxon>
        <taxon>Coriobacteriales</taxon>
        <taxon>Coriobacteriaceae</taxon>
        <taxon>Collinsella</taxon>
    </lineage>
</organism>
<name>B6G9S7_9ACTN</name>
<protein>
    <submittedName>
        <fullName evidence="1">Uncharacterized protein</fullName>
    </submittedName>
</protein>
<comment type="caution">
    <text evidence="1">The sequence shown here is derived from an EMBL/GenBank/DDBJ whole genome shotgun (WGS) entry which is preliminary data.</text>
</comment>
<gene>
    <name evidence="1" type="ORF">COLSTE_00818</name>
</gene>
<dbReference type="EMBL" id="ABXJ01000049">
    <property type="protein sequence ID" value="EEA90974.1"/>
    <property type="molecule type" value="Genomic_DNA"/>
</dbReference>
<reference evidence="1 2" key="1">
    <citation type="submission" date="2008-10" db="EMBL/GenBank/DDBJ databases">
        <title>Draft genome sequence of Collinsella stercoris (DSM 13279).</title>
        <authorList>
            <person name="Sudarsanam P."/>
            <person name="Ley R."/>
            <person name="Guruge J."/>
            <person name="Turnbaugh P.J."/>
            <person name="Mahowald M."/>
            <person name="Liep D."/>
            <person name="Gordon J."/>
        </authorList>
    </citation>
    <scope>NUCLEOTIDE SEQUENCE [LARGE SCALE GENOMIC DNA]</scope>
    <source>
        <strain evidence="1 2">DSM 13279</strain>
    </source>
</reference>
<dbReference type="Proteomes" id="UP000003560">
    <property type="component" value="Unassembled WGS sequence"/>
</dbReference>
<evidence type="ECO:0000313" key="1">
    <source>
        <dbReference type="EMBL" id="EEA90974.1"/>
    </source>
</evidence>
<accession>B6G9S7</accession>
<dbReference type="STRING" id="445975.COLSTE_00818"/>
<reference evidence="1 2" key="2">
    <citation type="submission" date="2008-10" db="EMBL/GenBank/DDBJ databases">
        <authorList>
            <person name="Fulton L."/>
            <person name="Clifton S."/>
            <person name="Fulton B."/>
            <person name="Xu J."/>
            <person name="Minx P."/>
            <person name="Pepin K.H."/>
            <person name="Johnson M."/>
            <person name="Thiruvilangam P."/>
            <person name="Bhonagiri V."/>
            <person name="Nash W.E."/>
            <person name="Mardis E.R."/>
            <person name="Wilson R.K."/>
        </authorList>
    </citation>
    <scope>NUCLEOTIDE SEQUENCE [LARGE SCALE GENOMIC DNA]</scope>
    <source>
        <strain evidence="1 2">DSM 13279</strain>
    </source>
</reference>